<dbReference type="AlphaFoldDB" id="A0A6L6J6Q0"/>
<reference evidence="1 2" key="1">
    <citation type="submission" date="2019-11" db="EMBL/GenBank/DDBJ databases">
        <authorList>
            <person name="Dong K."/>
        </authorList>
    </citation>
    <scope>NUCLEOTIDE SEQUENCE [LARGE SCALE GENOMIC DNA]</scope>
    <source>
        <strain evidence="1 2">NBRC 111993</strain>
    </source>
</reference>
<accession>A0A6L6J6Q0</accession>
<dbReference type="Proteomes" id="UP000478183">
    <property type="component" value="Unassembled WGS sequence"/>
</dbReference>
<gene>
    <name evidence="1" type="ORF">GL286_01030</name>
</gene>
<evidence type="ECO:0000313" key="1">
    <source>
        <dbReference type="EMBL" id="MTH76307.1"/>
    </source>
</evidence>
<keyword evidence="2" id="KW-1185">Reference proteome</keyword>
<organism evidence="1 2">
    <name type="scientific">Paracoccus aestuariivivens</name>
    <dbReference type="NCBI Taxonomy" id="1820333"/>
    <lineage>
        <taxon>Bacteria</taxon>
        <taxon>Pseudomonadati</taxon>
        <taxon>Pseudomonadota</taxon>
        <taxon>Alphaproteobacteria</taxon>
        <taxon>Rhodobacterales</taxon>
        <taxon>Paracoccaceae</taxon>
        <taxon>Paracoccus</taxon>
    </lineage>
</organism>
<dbReference type="EMBL" id="WMIE01000001">
    <property type="protein sequence ID" value="MTH76307.1"/>
    <property type="molecule type" value="Genomic_DNA"/>
</dbReference>
<dbReference type="RefSeq" id="WP_155093692.1">
    <property type="nucleotide sequence ID" value="NZ_WMIE01000001.1"/>
</dbReference>
<proteinExistence type="predicted"/>
<sequence length="678" mass="72784">MAIFSFIAGTAAWAGIAGAIGTTAAGAIIAFGQSLSWSIVGMAMQRRKVDGQTVKATISQADQPRIRGWGRLLLGGVRSFHESAQGELFQLVVCHHGRVDGLIQFWWDGKPVSQDAEGRVSRYKRSYFRDGSGNGGDYTAIPPRNLSLFPALWTAQHRLEGQATFLTCFGDPSDEDFGKYFPNGPGTKVQVEVRGSRVRNLLGFQQYTENAGLCIRDFMTHPDGWGFPLSKLDDDSWANFVTISSQTVALKNGGTEPRYSLCGFYALDESLKDVTARMLSVCDAQLYETAEGKIGILGGAWSVPDVTITDADILEFDLGDGDDPLDAYNVLKGSFVSPAHAYQPIEVREIEDAVSLANSEVRTEQLDLDMCPSGTQLQRLMKIKMAKDRREIVGTLRTNLVGMKARWPKGNGIHTIGVVAPDIGLNGVFEVTGHTFDIPSGFCEIGIASLDNPYGWHAPTEETDLPLTYTSIPTPDNPTGNPAGAVLTQERVLVSSGVYGAQIAVTVDNPDREGLRLRAETSPGSVADVSDDGPGEWVAMTGGRLRAKSGILDDNTTHTVRIKWAGRTDWVNTGSITVRANAEQPDPPTSFSAVAAGGVVALDWVNAASNFYQTQIFRNSVNNFSTATHIKTVDGLAGQVSGYDDDPPGASALRYYWAITINGSGVASVTAGPVTATA</sequence>
<evidence type="ECO:0000313" key="2">
    <source>
        <dbReference type="Proteomes" id="UP000478183"/>
    </source>
</evidence>
<name>A0A6L6J6Q0_9RHOB</name>
<dbReference type="OrthoDB" id="7357280at2"/>
<comment type="caution">
    <text evidence="1">The sequence shown here is derived from an EMBL/GenBank/DDBJ whole genome shotgun (WGS) entry which is preliminary data.</text>
</comment>
<protein>
    <recommendedName>
        <fullName evidence="3">Tip attachment protein J domain-containing protein</fullName>
    </recommendedName>
</protein>
<evidence type="ECO:0008006" key="3">
    <source>
        <dbReference type="Google" id="ProtNLM"/>
    </source>
</evidence>